<organism evidence="7 8">
    <name type="scientific">Tessaracoccus aquimaris</name>
    <dbReference type="NCBI Taxonomy" id="1332264"/>
    <lineage>
        <taxon>Bacteria</taxon>
        <taxon>Bacillati</taxon>
        <taxon>Actinomycetota</taxon>
        <taxon>Actinomycetes</taxon>
        <taxon>Propionibacteriales</taxon>
        <taxon>Propionibacteriaceae</taxon>
        <taxon>Tessaracoccus</taxon>
    </lineage>
</organism>
<evidence type="ECO:0000256" key="4">
    <source>
        <dbReference type="ARBA" id="ARBA00023163"/>
    </source>
</evidence>
<evidence type="ECO:0000256" key="1">
    <source>
        <dbReference type="ARBA" id="ARBA00022491"/>
    </source>
</evidence>
<evidence type="ECO:0000256" key="5">
    <source>
        <dbReference type="PIRSR" id="PIRSR602481-1"/>
    </source>
</evidence>
<feature type="binding site" evidence="5">
    <location>
        <position position="115"/>
    </location>
    <ligand>
        <name>Zn(2+)</name>
        <dbReference type="ChEBI" id="CHEBI:29105"/>
    </ligand>
</feature>
<dbReference type="PANTHER" id="PTHR33202:SF7">
    <property type="entry name" value="FERRIC UPTAKE REGULATION PROTEIN"/>
    <property type="match status" value="1"/>
</dbReference>
<dbReference type="GO" id="GO:0000976">
    <property type="term" value="F:transcription cis-regulatory region binding"/>
    <property type="evidence" value="ECO:0007669"/>
    <property type="project" value="TreeGrafter"/>
</dbReference>
<keyword evidence="5" id="KW-0479">Metal-binding</keyword>
<evidence type="ECO:0000256" key="6">
    <source>
        <dbReference type="PIRSR" id="PIRSR602481-2"/>
    </source>
</evidence>
<accession>A0A1Q2CLB0</accession>
<dbReference type="GO" id="GO:0003700">
    <property type="term" value="F:DNA-binding transcription factor activity"/>
    <property type="evidence" value="ECO:0007669"/>
    <property type="project" value="InterPro"/>
</dbReference>
<dbReference type="EMBL" id="CP019606">
    <property type="protein sequence ID" value="AQP46840.1"/>
    <property type="molecule type" value="Genomic_DNA"/>
</dbReference>
<dbReference type="RefSeq" id="WP_077685152.1">
    <property type="nucleotide sequence ID" value="NZ_CP019606.1"/>
</dbReference>
<sequence>MATIQTRTVLEALARLQHATNLELHAALESQLPELSLTSLHRITARLLERGEIGAVPTDARQAVLDTRPETHDHFVCTHCGGIVDVTLPASALDAIQEQLGTHLAEDGLVIRGRCAQCRAKPEE</sequence>
<dbReference type="GO" id="GO:0008270">
    <property type="term" value="F:zinc ion binding"/>
    <property type="evidence" value="ECO:0007669"/>
    <property type="project" value="TreeGrafter"/>
</dbReference>
<dbReference type="AlphaFoldDB" id="A0A1Q2CLB0"/>
<dbReference type="STRING" id="1332264.BW730_04150"/>
<dbReference type="Gene3D" id="3.30.1490.190">
    <property type="match status" value="1"/>
</dbReference>
<gene>
    <name evidence="7" type="ORF">BW730_04150</name>
</gene>
<keyword evidence="1" id="KW-0678">Repressor</keyword>
<dbReference type="Pfam" id="PF01475">
    <property type="entry name" value="FUR"/>
    <property type="match status" value="1"/>
</dbReference>
<dbReference type="GO" id="GO:1900376">
    <property type="term" value="P:regulation of secondary metabolite biosynthetic process"/>
    <property type="evidence" value="ECO:0007669"/>
    <property type="project" value="TreeGrafter"/>
</dbReference>
<dbReference type="PANTHER" id="PTHR33202">
    <property type="entry name" value="ZINC UPTAKE REGULATION PROTEIN"/>
    <property type="match status" value="1"/>
</dbReference>
<feature type="binding site" evidence="5">
    <location>
        <position position="77"/>
    </location>
    <ligand>
        <name>Zn(2+)</name>
        <dbReference type="ChEBI" id="CHEBI:29105"/>
    </ligand>
</feature>
<feature type="binding site" evidence="5">
    <location>
        <position position="80"/>
    </location>
    <ligand>
        <name>Zn(2+)</name>
        <dbReference type="ChEBI" id="CHEBI:29105"/>
    </ligand>
</feature>
<comment type="cofactor">
    <cofactor evidence="5">
        <name>Zn(2+)</name>
        <dbReference type="ChEBI" id="CHEBI:29105"/>
    </cofactor>
    <text evidence="5">Binds 1 zinc ion per subunit.</text>
</comment>
<evidence type="ECO:0000313" key="8">
    <source>
        <dbReference type="Proteomes" id="UP000188145"/>
    </source>
</evidence>
<dbReference type="InterPro" id="IPR043135">
    <property type="entry name" value="Fur_C"/>
</dbReference>
<dbReference type="Proteomes" id="UP000188145">
    <property type="component" value="Chromosome"/>
</dbReference>
<dbReference type="KEGG" id="tes:BW730_04150"/>
<dbReference type="InterPro" id="IPR002481">
    <property type="entry name" value="FUR"/>
</dbReference>
<evidence type="ECO:0008006" key="9">
    <source>
        <dbReference type="Google" id="ProtNLM"/>
    </source>
</evidence>
<keyword evidence="3" id="KW-0238">DNA-binding</keyword>
<dbReference type="SUPFAM" id="SSF46785">
    <property type="entry name" value="Winged helix' DNA-binding domain"/>
    <property type="match status" value="1"/>
</dbReference>
<feature type="binding site" evidence="5">
    <location>
        <position position="118"/>
    </location>
    <ligand>
        <name>Zn(2+)</name>
        <dbReference type="ChEBI" id="CHEBI:29105"/>
    </ligand>
</feature>
<keyword evidence="8" id="KW-1185">Reference proteome</keyword>
<reference evidence="8" key="1">
    <citation type="submission" date="2017-02" db="EMBL/GenBank/DDBJ databases">
        <title>Tessaracoccus aquaemaris sp. nov., isolated from the intestine of a Korean rockfish, Sebastes schlegelii, in a marine aquaculture pond.</title>
        <authorList>
            <person name="Tak E.J."/>
            <person name="Bae J.-W."/>
        </authorList>
    </citation>
    <scope>NUCLEOTIDE SEQUENCE [LARGE SCALE GENOMIC DNA]</scope>
    <source>
        <strain evidence="8">NSG39</strain>
    </source>
</reference>
<evidence type="ECO:0000256" key="3">
    <source>
        <dbReference type="ARBA" id="ARBA00023125"/>
    </source>
</evidence>
<keyword evidence="5" id="KW-0862">Zinc</keyword>
<keyword evidence="2" id="KW-0805">Transcription regulation</keyword>
<dbReference type="GO" id="GO:0045892">
    <property type="term" value="P:negative regulation of DNA-templated transcription"/>
    <property type="evidence" value="ECO:0007669"/>
    <property type="project" value="TreeGrafter"/>
</dbReference>
<dbReference type="InterPro" id="IPR036390">
    <property type="entry name" value="WH_DNA-bd_sf"/>
</dbReference>
<feature type="binding site" evidence="6">
    <location>
        <position position="73"/>
    </location>
    <ligand>
        <name>Fe cation</name>
        <dbReference type="ChEBI" id="CHEBI:24875"/>
    </ligand>
</feature>
<name>A0A1Q2CLB0_9ACTN</name>
<proteinExistence type="predicted"/>
<protein>
    <recommendedName>
        <fullName evidence="9">Transcriptional repressor</fullName>
    </recommendedName>
</protein>
<comment type="cofactor">
    <cofactor evidence="6">
        <name>Mn(2+)</name>
        <dbReference type="ChEBI" id="CHEBI:29035"/>
    </cofactor>
    <cofactor evidence="6">
        <name>Fe(2+)</name>
        <dbReference type="ChEBI" id="CHEBI:29033"/>
    </cofactor>
    <text evidence="6">Binds 1 Mn(2+) or Fe(2+) ion per subunit.</text>
</comment>
<keyword evidence="6" id="KW-0408">Iron</keyword>
<keyword evidence="4" id="KW-0804">Transcription</keyword>
<dbReference type="OrthoDB" id="5242893at2"/>
<evidence type="ECO:0000256" key="2">
    <source>
        <dbReference type="ARBA" id="ARBA00023015"/>
    </source>
</evidence>
<evidence type="ECO:0000313" key="7">
    <source>
        <dbReference type="EMBL" id="AQP46840.1"/>
    </source>
</evidence>